<evidence type="ECO:0000313" key="1">
    <source>
        <dbReference type="EMBL" id="CDX11476.1"/>
    </source>
</evidence>
<dbReference type="Gene3D" id="3.30.1360.120">
    <property type="entry name" value="Probable tRNA modification gtpase trme, domain 1"/>
    <property type="match status" value="1"/>
</dbReference>
<dbReference type="AlphaFoldDB" id="A0A090D9A5"/>
<evidence type="ECO:0000313" key="2">
    <source>
        <dbReference type="Proteomes" id="UP000045285"/>
    </source>
</evidence>
<dbReference type="Gene3D" id="3.30.70.1520">
    <property type="entry name" value="Heterotetrameric sarcosine oxidase"/>
    <property type="match status" value="1"/>
</dbReference>
<accession>A0A090D9A5</accession>
<dbReference type="Pfam" id="PF04268">
    <property type="entry name" value="SoxG"/>
    <property type="match status" value="1"/>
</dbReference>
<organism evidence="1 2">
    <name type="scientific">Mesorhizobium plurifarium</name>
    <dbReference type="NCBI Taxonomy" id="69974"/>
    <lineage>
        <taxon>Bacteria</taxon>
        <taxon>Pseudomonadati</taxon>
        <taxon>Pseudomonadota</taxon>
        <taxon>Alphaproteobacteria</taxon>
        <taxon>Hyphomicrobiales</taxon>
        <taxon>Phyllobacteriaceae</taxon>
        <taxon>Mesorhizobium</taxon>
    </lineage>
</organism>
<dbReference type="InterPro" id="IPR027266">
    <property type="entry name" value="TrmE/GcvT-like"/>
</dbReference>
<dbReference type="Proteomes" id="UP000045285">
    <property type="component" value="Unassembled WGS sequence"/>
</dbReference>
<dbReference type="EMBL" id="CCMZ01000002">
    <property type="protein sequence ID" value="CDX11476.1"/>
    <property type="molecule type" value="Genomic_DNA"/>
</dbReference>
<dbReference type="InterPro" id="IPR007375">
    <property type="entry name" value="SoxG"/>
</dbReference>
<name>A0A090D9A5_MESPL</name>
<gene>
    <name evidence="1" type="ORF">MPL3356_100022</name>
</gene>
<reference evidence="2" key="1">
    <citation type="submission" date="2014-08" db="EMBL/GenBank/DDBJ databases">
        <authorList>
            <person name="Moulin L."/>
        </authorList>
    </citation>
    <scope>NUCLEOTIDE SEQUENCE [LARGE SCALE GENOMIC DNA]</scope>
</reference>
<protein>
    <submittedName>
        <fullName evidence="1">Sarcosine oxidase gamma subunit</fullName>
    </submittedName>
</protein>
<proteinExistence type="predicted"/>
<sequence length="201" mass="21373">MDEFDWTATSSLRHALVPGTFGATTPEPGVRVSERTGYGLLQIMARRGRWSETTAAARKLFGVEPPARPAVTFGKDATLVWSGADQYMALLARDHLPVDAARSAFGGAASVSDQSDGRCLIQLSGPSVRDVLAKVSSLDLHPEAFPIGAAAATSIDHTSVNLWRESDAADGSAVFYILVFASFAESICHLILTVAAEYCKT</sequence>
<dbReference type="SUPFAM" id="SSF103025">
    <property type="entry name" value="Folate-binding domain"/>
    <property type="match status" value="1"/>
</dbReference>
<keyword evidence="2" id="KW-1185">Reference proteome</keyword>